<dbReference type="InterPro" id="IPR014710">
    <property type="entry name" value="RmlC-like_jellyroll"/>
</dbReference>
<dbReference type="Gene3D" id="2.60.120.10">
    <property type="entry name" value="Jelly Rolls"/>
    <property type="match status" value="1"/>
</dbReference>
<dbReference type="AlphaFoldDB" id="A0A158IPN3"/>
<evidence type="ECO:0000313" key="1">
    <source>
        <dbReference type="EMBL" id="SAL58061.1"/>
    </source>
</evidence>
<comment type="caution">
    <text evidence="1">The sequence shown here is derived from an EMBL/GenBank/DDBJ whole genome shotgun (WGS) entry which is preliminary data.</text>
</comment>
<gene>
    <name evidence="1" type="ORF">AWB68_02860</name>
</gene>
<organism evidence="1 2">
    <name type="scientific">Caballeronia choica</name>
    <dbReference type="NCBI Taxonomy" id="326476"/>
    <lineage>
        <taxon>Bacteria</taxon>
        <taxon>Pseudomonadati</taxon>
        <taxon>Pseudomonadota</taxon>
        <taxon>Betaproteobacteria</taxon>
        <taxon>Burkholderiales</taxon>
        <taxon>Burkholderiaceae</taxon>
        <taxon>Caballeronia</taxon>
    </lineage>
</organism>
<sequence length="152" mass="17483">MKASTTYLYLLRNTPFFTGLDTEQLRWTINHSREWEAEANTVVTQNPDSSGDVWVLLDGAWQLEYDGHHYPSGHADPGKWFSAKLVDEAQGGWRLVATEHSYVMKISRAEFDAMLQRGFAFEVHLDEGYRYYVAIFRPGSRIASPMHELSTH</sequence>
<evidence type="ECO:0008006" key="3">
    <source>
        <dbReference type="Google" id="ProtNLM"/>
    </source>
</evidence>
<dbReference type="RefSeq" id="WP_235028330.1">
    <property type="nucleotide sequence ID" value="NZ_FCON02000026.1"/>
</dbReference>
<reference evidence="1" key="1">
    <citation type="submission" date="2016-01" db="EMBL/GenBank/DDBJ databases">
        <authorList>
            <person name="Peeters C."/>
        </authorList>
    </citation>
    <scope>NUCLEOTIDE SEQUENCE [LARGE SCALE GENOMIC DNA]</scope>
    <source>
        <strain evidence="1">LMG 22940</strain>
    </source>
</reference>
<keyword evidence="2" id="KW-1185">Reference proteome</keyword>
<dbReference type="InterPro" id="IPR018490">
    <property type="entry name" value="cNMP-bd_dom_sf"/>
</dbReference>
<proteinExistence type="predicted"/>
<dbReference type="Proteomes" id="UP000054770">
    <property type="component" value="Unassembled WGS sequence"/>
</dbReference>
<protein>
    <recommendedName>
        <fullName evidence="3">Cyclic nucleotide-binding domain-containing protein</fullName>
    </recommendedName>
</protein>
<dbReference type="SUPFAM" id="SSF51206">
    <property type="entry name" value="cAMP-binding domain-like"/>
    <property type="match status" value="1"/>
</dbReference>
<name>A0A158IPN3_9BURK</name>
<dbReference type="EMBL" id="FCON02000026">
    <property type="protein sequence ID" value="SAL58061.1"/>
    <property type="molecule type" value="Genomic_DNA"/>
</dbReference>
<evidence type="ECO:0000313" key="2">
    <source>
        <dbReference type="Proteomes" id="UP000054770"/>
    </source>
</evidence>
<accession>A0A158IPN3</accession>